<dbReference type="EMBL" id="SELW01000599">
    <property type="protein sequence ID" value="TID19169.1"/>
    <property type="molecule type" value="Genomic_DNA"/>
</dbReference>
<reference evidence="2 3" key="1">
    <citation type="journal article" date="2019" name="Front. Genet.">
        <title>Whole-Genome Sequencing of the Opportunistic Yeast Pathogen Candida inconspicua Uncovers Its Hybrid Origin.</title>
        <authorList>
            <person name="Mixao V."/>
            <person name="Hansen A.P."/>
            <person name="Saus E."/>
            <person name="Boekhout T."/>
            <person name="Lass-Florl C."/>
            <person name="Gabaldon T."/>
        </authorList>
    </citation>
    <scope>NUCLEOTIDE SEQUENCE [LARGE SCALE GENOMIC DNA]</scope>
    <source>
        <strain evidence="2 3">CBS 180</strain>
    </source>
</reference>
<organism evidence="2 3">
    <name type="scientific">Pichia inconspicua</name>
    <dbReference type="NCBI Taxonomy" id="52247"/>
    <lineage>
        <taxon>Eukaryota</taxon>
        <taxon>Fungi</taxon>
        <taxon>Dikarya</taxon>
        <taxon>Ascomycota</taxon>
        <taxon>Saccharomycotina</taxon>
        <taxon>Pichiomycetes</taxon>
        <taxon>Pichiales</taxon>
        <taxon>Pichiaceae</taxon>
        <taxon>Pichia</taxon>
    </lineage>
</organism>
<dbReference type="Pfam" id="PF01871">
    <property type="entry name" value="AMMECR1"/>
    <property type="match status" value="1"/>
</dbReference>
<protein>
    <recommendedName>
        <fullName evidence="1">AMMECR1 domain-containing protein</fullName>
    </recommendedName>
</protein>
<dbReference type="AlphaFoldDB" id="A0A4T0WZ83"/>
<keyword evidence="3" id="KW-1185">Reference proteome</keyword>
<proteinExistence type="predicted"/>
<accession>A0A4T0WZ83</accession>
<feature type="domain" description="AMMECR1" evidence="1">
    <location>
        <begin position="1"/>
        <end position="68"/>
    </location>
</feature>
<name>A0A4T0WZ83_9ASCO</name>
<dbReference type="OrthoDB" id="24630at2759"/>
<sequence length="68" mass="7603">MSFGYRNHTYTATFLPQVAKEQGWSVDETLENLVAKAGVNTSFANVQVTYFARYTTSTASLNIAEYID</sequence>
<evidence type="ECO:0000313" key="3">
    <source>
        <dbReference type="Proteomes" id="UP000307173"/>
    </source>
</evidence>
<dbReference type="SUPFAM" id="SSF143447">
    <property type="entry name" value="AMMECR1-like"/>
    <property type="match status" value="1"/>
</dbReference>
<dbReference type="STRING" id="52247.A0A4T0WZ83"/>
<dbReference type="InterPro" id="IPR002733">
    <property type="entry name" value="AMMECR1_domain"/>
</dbReference>
<dbReference type="InterPro" id="IPR036071">
    <property type="entry name" value="AMMECR1_dom_sf"/>
</dbReference>
<dbReference type="Gene3D" id="3.30.1490.150">
    <property type="entry name" value="Hypothetical protein ph0010, domain 2"/>
    <property type="match status" value="1"/>
</dbReference>
<evidence type="ECO:0000259" key="1">
    <source>
        <dbReference type="PROSITE" id="PS51112"/>
    </source>
</evidence>
<comment type="caution">
    <text evidence="2">The sequence shown here is derived from an EMBL/GenBank/DDBJ whole genome shotgun (WGS) entry which is preliminary data.</text>
</comment>
<gene>
    <name evidence="2" type="ORF">CANINC_003739</name>
</gene>
<dbReference type="Proteomes" id="UP000307173">
    <property type="component" value="Unassembled WGS sequence"/>
</dbReference>
<evidence type="ECO:0000313" key="2">
    <source>
        <dbReference type="EMBL" id="TID19169.1"/>
    </source>
</evidence>
<dbReference type="PROSITE" id="PS51112">
    <property type="entry name" value="AMMECR1"/>
    <property type="match status" value="1"/>
</dbReference>